<proteinExistence type="predicted"/>
<evidence type="ECO:0000313" key="2">
    <source>
        <dbReference type="EMBL" id="CAH2057242.1"/>
    </source>
</evidence>
<sequence>MKVNGITKARAPLSTGRFPEPPPDLGSVGSLTNFRLLGNARSRAVRAMETGRVGACSRRDRAASRGANKRPGNEHVRRAFPPSLPPRTTVITCRPAKRHDSELFGNASAIL</sequence>
<feature type="non-terminal residue" evidence="2">
    <location>
        <position position="111"/>
    </location>
</feature>
<reference evidence="2" key="1">
    <citation type="submission" date="2022-03" db="EMBL/GenBank/DDBJ databases">
        <authorList>
            <person name="Martin H S."/>
        </authorList>
    </citation>
    <scope>NUCLEOTIDE SEQUENCE</scope>
</reference>
<evidence type="ECO:0000256" key="1">
    <source>
        <dbReference type="SAM" id="MobiDB-lite"/>
    </source>
</evidence>
<feature type="region of interest" description="Disordered" evidence="1">
    <location>
        <begin position="55"/>
        <end position="89"/>
    </location>
</feature>
<gene>
    <name evidence="2" type="ORF">IPOD504_LOCUS10103</name>
</gene>
<organism evidence="2 3">
    <name type="scientific">Iphiclides podalirius</name>
    <name type="common">scarce swallowtail</name>
    <dbReference type="NCBI Taxonomy" id="110791"/>
    <lineage>
        <taxon>Eukaryota</taxon>
        <taxon>Metazoa</taxon>
        <taxon>Ecdysozoa</taxon>
        <taxon>Arthropoda</taxon>
        <taxon>Hexapoda</taxon>
        <taxon>Insecta</taxon>
        <taxon>Pterygota</taxon>
        <taxon>Neoptera</taxon>
        <taxon>Endopterygota</taxon>
        <taxon>Lepidoptera</taxon>
        <taxon>Glossata</taxon>
        <taxon>Ditrysia</taxon>
        <taxon>Papilionoidea</taxon>
        <taxon>Papilionidae</taxon>
        <taxon>Papilioninae</taxon>
        <taxon>Iphiclides</taxon>
    </lineage>
</organism>
<name>A0ABN8IKL4_9NEOP</name>
<protein>
    <submittedName>
        <fullName evidence="2">Uncharacterized protein</fullName>
    </submittedName>
</protein>
<accession>A0ABN8IKL4</accession>
<feature type="region of interest" description="Disordered" evidence="1">
    <location>
        <begin position="1"/>
        <end position="26"/>
    </location>
</feature>
<evidence type="ECO:0000313" key="3">
    <source>
        <dbReference type="Proteomes" id="UP000837857"/>
    </source>
</evidence>
<dbReference type="Proteomes" id="UP000837857">
    <property type="component" value="Chromosome 24"/>
</dbReference>
<keyword evidence="3" id="KW-1185">Reference proteome</keyword>
<dbReference type="EMBL" id="OW152836">
    <property type="protein sequence ID" value="CAH2057242.1"/>
    <property type="molecule type" value="Genomic_DNA"/>
</dbReference>